<dbReference type="Gene3D" id="2.170.40.20">
    <property type="entry name" value="Human immunodeficiency virus 1, Gp160, envelope glycoprotein"/>
    <property type="match status" value="2"/>
</dbReference>
<feature type="region of interest" description="Disordered" evidence="35">
    <location>
        <begin position="715"/>
        <end position="741"/>
    </location>
</feature>
<evidence type="ECO:0000256" key="21">
    <source>
        <dbReference type="ARBA" id="ARBA00022890"/>
    </source>
</evidence>
<feature type="site" description="Cleavage; by host furin" evidence="33">
    <location>
        <begin position="508"/>
        <end position="509"/>
    </location>
</feature>
<evidence type="ECO:0000256" key="24">
    <source>
        <dbReference type="ARBA" id="ARBA00023054"/>
    </source>
</evidence>
<feature type="chain" id="PRO_5042645905" description="Transmembrane protein gp41" evidence="33">
    <location>
        <begin position="509"/>
        <end position="853"/>
    </location>
</feature>
<dbReference type="GO" id="GO:0020002">
    <property type="term" value="C:host cell plasma membrane"/>
    <property type="evidence" value="ECO:0007669"/>
    <property type="project" value="UniProtKB-SubCell"/>
</dbReference>
<dbReference type="GO" id="GO:1903908">
    <property type="term" value="P:positive regulation of plasma membrane raft polarization"/>
    <property type="evidence" value="ECO:0007669"/>
    <property type="project" value="UniProtKB-UniRule"/>
</dbReference>
<comment type="PTM">
    <text evidence="33">Highly glycosylated by host. The high number of glycan on the protein is reffered to as 'glycan shield' because it contributes to hide protein sequence from adaptive immune system.</text>
</comment>
<evidence type="ECO:0000256" key="5">
    <source>
        <dbReference type="ARBA" id="ARBA00004578"/>
    </source>
</evidence>
<feature type="domain" description="Retroviral envelope protein GP41-like" evidence="37">
    <location>
        <begin position="527"/>
        <end position="716"/>
    </location>
</feature>
<keyword evidence="16 33" id="KW-0732">Signal</keyword>
<evidence type="ECO:0000256" key="28">
    <source>
        <dbReference type="ARBA" id="ARBA00023180"/>
    </source>
</evidence>
<feature type="region of interest" description="MPER; binding to GalCer" evidence="33">
    <location>
        <begin position="659"/>
        <end position="680"/>
    </location>
</feature>
<keyword evidence="8 33" id="KW-1170">Fusion of virus membrane with host endosomal membrane</keyword>
<dbReference type="GO" id="GO:0019031">
    <property type="term" value="C:viral envelope"/>
    <property type="evidence" value="ECO:0007669"/>
    <property type="project" value="UniProtKB-KW"/>
</dbReference>
<dbReference type="SUPFAM" id="SSF58069">
    <property type="entry name" value="Virus ectodomain"/>
    <property type="match status" value="1"/>
</dbReference>
<comment type="function">
    <text evidence="33">Envelope glycoprotein gp160: Oligomerizes in the host endoplasmic reticulum into predominantly trimers. In a second time, gp160 transits in the host Golgi, where glycosylation is completed. The precursor is then proteolytically cleaved in the trans-Golgi and thereby activated by cellular furin or furin-like proteases to produce gp120 and gp41.</text>
</comment>
<feature type="transmembrane region" description="Helical" evidence="34">
    <location>
        <begin position="509"/>
        <end position="532"/>
    </location>
</feature>
<evidence type="ECO:0000313" key="38">
    <source>
        <dbReference type="EMBL" id="AAP57370.1"/>
    </source>
</evidence>
<organism evidence="38">
    <name type="scientific">Human immunodeficiency virus type 1</name>
    <name type="common">HIV-1</name>
    <dbReference type="NCBI Taxonomy" id="11676"/>
    <lineage>
        <taxon>Viruses</taxon>
        <taxon>Riboviria</taxon>
        <taxon>Pararnavirae</taxon>
        <taxon>Artverviricota</taxon>
        <taxon>Revtraviricetes</taxon>
        <taxon>Ortervirales</taxon>
        <taxon>Retroviridae</taxon>
        <taxon>Orthoretrovirinae</taxon>
        <taxon>Lentivirus</taxon>
        <taxon>Lentivirus humimdef1</taxon>
    </lineage>
</organism>
<evidence type="ECO:0000256" key="31">
    <source>
        <dbReference type="ARBA" id="ARBA00023296"/>
    </source>
</evidence>
<accession>Q7SIK0</accession>
<dbReference type="GO" id="GO:0075512">
    <property type="term" value="P:clathrin-dependent endocytosis of virus by host cell"/>
    <property type="evidence" value="ECO:0007669"/>
    <property type="project" value="UniProtKB-UniRule"/>
</dbReference>
<dbReference type="EMBL" id="AY223776">
    <property type="protein sequence ID" value="AAP57371.1"/>
    <property type="molecule type" value="Genomic_RNA"/>
</dbReference>
<evidence type="ECO:0000259" key="37">
    <source>
        <dbReference type="Pfam" id="PF00517"/>
    </source>
</evidence>
<evidence type="ECO:0000256" key="9">
    <source>
        <dbReference type="ARBA" id="ARBA00022511"/>
    </source>
</evidence>
<evidence type="ECO:0000256" key="14">
    <source>
        <dbReference type="ARBA" id="ARBA00022692"/>
    </source>
</evidence>
<keyword evidence="15 33" id="KW-0053">Apoptosis</keyword>
<comment type="PTM">
    <text evidence="33">Specific enzymatic cleavages in vivo yield mature proteins. Envelope glycoproteins are synthesized as a inactive precursor that is heavily N-glycosylated and processed likely by host cell furin in the Golgi to yield the mature SU and TM proteins. The cleavage site between SU and TM requires the minimal sequence [KR]-X-[KR]-R. About 2 of the 9 disulfide bonds of gp41 are reduced by P4HB/PDI, following binding to CD4 receptor.</text>
</comment>
<dbReference type="GO" id="GO:0039654">
    <property type="term" value="P:fusion of virus membrane with host endosome membrane"/>
    <property type="evidence" value="ECO:0007669"/>
    <property type="project" value="UniProtKB-UniRule"/>
</dbReference>
<keyword evidence="21 33" id="KW-1164">Virus endocytosis by host</keyword>
<dbReference type="GO" id="GO:0005198">
    <property type="term" value="F:structural molecule activity"/>
    <property type="evidence" value="ECO:0007669"/>
    <property type="project" value="UniProtKB-UniRule"/>
</dbReference>
<feature type="disulfide bond" evidence="33">
    <location>
        <begin position="128"/>
        <end position="154"/>
    </location>
</feature>
<keyword evidence="31 33" id="KW-1160">Virus entry into host cell</keyword>
<evidence type="ECO:0000256" key="15">
    <source>
        <dbReference type="ARBA" id="ARBA00022703"/>
    </source>
</evidence>
<keyword evidence="29 33" id="KW-0899">Viral immunoevasion</keyword>
<comment type="domain">
    <text evidence="33">Some of the most genetically diverse regions of the viral genome are present in Env. They are called variable regions 1 through 5 (V1 through V5). Coreceptor usage of gp120 is determined mainly by the primary structure of the third variable region (V3) in the outer domain of gp120. The sequence of V3 determines which coreceptor, CCR5 and/or CXCR4 (corresponding to R5/macrophage, X4/T cell and R5X4/T cell and macrophage tropism), is used to trigger the fusion potential of the Env complex, and hence which cells the virus can infect. Binding to CCR5 involves a region adjacent in addition to V3.</text>
</comment>
<comment type="miscellaneous">
    <text evidence="33">Inhibitors targeting HIV-1 viral envelope proteins are used as antiretroviral drugs. Attachment of virions to the cell surface via non-specific interactions and CD4 binding can be blocked by inhibitors that include cyanovirin-N, cyclotriazadisulfonamide analogs, PRO 2000, TNX 355 and PRO 542. In addition, BMS 806 can block CD4-induced conformational changes. Env interactions with the coreceptor molecules can be targeted by CCR5 antagonists including SCH-D, maraviroc (UK 427857) and aplaviroc (GW 873140), and the CXCR4 antagonist AMD 070. Fusion of viral and cellular membranes can be inhibited by peptides such as enfuvirtide and tifuvirtide (T 1249). Resistance to inhibitors associated with mutations in Env are observed. Most of the time, single mutations confer only a modest reduction in drug susceptibility. Combination of several mutations is usually required to develop a high-level drug resistance.</text>
</comment>
<feature type="region of interest" description="Immunosuppression" evidence="33">
    <location>
        <begin position="571"/>
        <end position="589"/>
    </location>
</feature>
<dbReference type="InterPro" id="IPR036377">
    <property type="entry name" value="Gp120_core_sf"/>
</dbReference>
<comment type="PTM">
    <text evidence="33">Palmitoylation of the transmembrane protein and of Env polyprotein (prior to its proteolytic cleavage) is essential for their association with host cell membrane lipid rafts. Palmitoylation is therefore required for envelope trafficking to classical lipid rafts, but not for viral replication.</text>
</comment>
<feature type="coiled-coil region" evidence="33">
    <location>
        <begin position="630"/>
        <end position="664"/>
    </location>
</feature>
<evidence type="ECO:0000256" key="13">
    <source>
        <dbReference type="ARBA" id="ARBA00022685"/>
    </source>
</evidence>
<dbReference type="InterPro" id="IPR037527">
    <property type="entry name" value="Gp160"/>
</dbReference>
<evidence type="ECO:0000256" key="22">
    <source>
        <dbReference type="ARBA" id="ARBA00022989"/>
    </source>
</evidence>
<feature type="disulfide bond" evidence="33">
    <location>
        <begin position="51"/>
        <end position="71"/>
    </location>
</feature>
<evidence type="ECO:0000256" key="27">
    <source>
        <dbReference type="ARBA" id="ARBA00023157"/>
    </source>
</evidence>
<keyword evidence="17 33" id="KW-1161">Viral attachment to host cell</keyword>
<comment type="function">
    <text evidence="33">Surface protein gp120: Attaches the virus to the host lymphoid cell by binding to the primary receptor CD4. This interaction induces a structural rearrangement creating a high affinity binding site for a chemokine coreceptor like CXCR4 and/or CCR5. Acts as a ligand for CD209/DC-SIGN and CLEC4M/DC-SIGNR, which are respectively found on dendritic cells (DCs), and on endothelial cells of liver sinusoids and lymph node sinuses. These interactions allow capture of viral particles at mucosal surfaces by these cells and subsequent transmission to permissive cells. HIV subverts the migration properties of dendritic cells to gain access to CD4+ T-cells in lymph nodes. Virus transmission to permissive T-cells occurs either in trans (without DCs infection, through viral capture and transmission), or in cis (following DCs productive infection, through the usual CD4-gp120 interaction), thereby inducing a robust infection. In trans infection, bound virions remain infectious over days and it is proposed that they are not degraded, but protected in non-lysosomal acidic organelles within the DCs close to the cell membrane thus contributing to the viral infectious potential during DCs' migration from the periphery to the lymphoid tissues. On arrival at lymphoid tissues, intact virions recycle back to DCs' cell surface allowing virus transmission to CD4+ T-cells.</text>
</comment>
<evidence type="ECO:0000256" key="16">
    <source>
        <dbReference type="ARBA" id="ARBA00022729"/>
    </source>
</evidence>
<evidence type="ECO:0000256" key="6">
    <source>
        <dbReference type="ARBA" id="ARBA00004650"/>
    </source>
</evidence>
<keyword evidence="23 33" id="KW-1039">Host endosome</keyword>
<keyword evidence="27 33" id="KW-1015">Disulfide bond</keyword>
<proteinExistence type="inferred from homology"/>
<keyword evidence="18 33" id="KW-0946">Virion</keyword>
<keyword evidence="11 33" id="KW-0945">Host-virus interaction</keyword>
<feature type="topological domain" description="Extracellular" evidence="33">
    <location>
        <begin position="30"/>
        <end position="681"/>
    </location>
</feature>
<evidence type="ECO:0000256" key="4">
    <source>
        <dbReference type="ARBA" id="ARBA00004563"/>
    </source>
</evidence>
<evidence type="ECO:0000256" key="1">
    <source>
        <dbReference type="ARBA" id="ARBA00004402"/>
    </source>
</evidence>
<feature type="chain" id="PRO_5042645906" description="Surface protein gp120" evidence="33">
    <location>
        <begin position="30"/>
        <end position="508"/>
    </location>
</feature>
<keyword evidence="13 33" id="KW-0165">Cleavage on pair of basic residues</keyword>
<feature type="short sequence motif" description="Di-leucine internalization motif" evidence="33">
    <location>
        <begin position="852"/>
        <end position="853"/>
    </location>
</feature>
<dbReference type="GO" id="GO:0019064">
    <property type="term" value="P:fusion of virus membrane with host plasma membrane"/>
    <property type="evidence" value="ECO:0007669"/>
    <property type="project" value="UniProtKB-UniRule"/>
</dbReference>
<comment type="subunit">
    <text evidence="32">The mature envelope protein (Env) consists of a homotrimer of non-covalently associated gp120-gp41 heterodimers. The resulting complex protrudes from the virus surface as a spike. There seems to be as few as 10 spikes on the average virion. Interacts with host CD4, CCR5 and CXCR4. Gp120 also interacts with the C-type lectins CD209/DC-SIGN and CLEC4M/DC-SIGNR (collectively referred to as DC-SIGN(R)). Gp120 and gp41 interact with GalCer. Gp120 interacts with host ITGA4/ITGB7 complex; on CD4+ T-cells, this interaction results in rapid activation of integrin ITGAL/LFA-1, which facilitates efficient cell-to-cell spreading of HIV-1. Gp120 interacts with cell-associated heparan sulfate; this interaction increases virus infectivity on permissive cells and may be involved in infection of CD4- cells.</text>
</comment>
<comment type="domain">
    <text evidence="33">The CD4-binding region is targeted by the antibody b12.</text>
</comment>
<dbReference type="SUPFAM" id="SSF56502">
    <property type="entry name" value="gp120 core"/>
    <property type="match status" value="2"/>
</dbReference>
<dbReference type="EMBL" id="AY223775">
    <property type="protein sequence ID" value="AAP57370.1"/>
    <property type="molecule type" value="Genomic_RNA"/>
</dbReference>
<keyword evidence="19 33" id="KW-1043">Host membrane</keyword>
<dbReference type="Pfam" id="PF00516">
    <property type="entry name" value="GP120"/>
    <property type="match status" value="1"/>
</dbReference>
<dbReference type="Pfam" id="PF00517">
    <property type="entry name" value="GP41"/>
    <property type="match status" value="1"/>
</dbReference>
<feature type="lipid moiety-binding region" description="S-palmitoyl cysteine; by host" evidence="33">
    <location>
        <position position="761"/>
    </location>
</feature>
<reference evidence="38" key="1">
    <citation type="journal article" date="2003" name="Nature">
        <title>Antibody neutralization and escape by HIV-1.</title>
        <authorList>
            <person name="Wei X."/>
            <person name="Decker J.M."/>
            <person name="Wang S."/>
            <person name="Hui H."/>
            <person name="Kappes J.C."/>
            <person name="Wu X."/>
            <person name="Salazar-Gonzalez J.F."/>
            <person name="Salazar M.G."/>
            <person name="Kilby J.M."/>
            <person name="Saag M.S."/>
            <person name="Komarova N.L."/>
            <person name="Nowak M.A."/>
            <person name="Hahn B.H."/>
            <person name="Kwong P.D."/>
            <person name="Shaw G.M."/>
        </authorList>
    </citation>
    <scope>NUCLEOTIDE SEQUENCE</scope>
</reference>
<feature type="domain" description="Human immunodeficiency virus 1 envelope glycoprotein Gp120" evidence="36">
    <location>
        <begin position="31"/>
        <end position="508"/>
    </location>
</feature>
<dbReference type="Gene3D" id="1.20.5.490">
    <property type="entry name" value="Single helix bin"/>
    <property type="match status" value="1"/>
</dbReference>
<keyword evidence="12 33" id="KW-1162">Viral penetration into host cytoplasm</keyword>
<evidence type="ECO:0000256" key="7">
    <source>
        <dbReference type="ARBA" id="ARBA00022506"/>
    </source>
</evidence>
<comment type="caution">
    <text evidence="33 34">Lacks conserved residue(s) required for the propagation of feature annotation.</text>
</comment>
<feature type="disulfide bond" evidence="33">
    <location>
        <begin position="217"/>
        <end position="246"/>
    </location>
</feature>
<gene>
    <name evidence="33 38" type="primary">env</name>
</gene>
<sequence length="853" mass="96802">MKVKGIRKNYFWRWGILLLGMLMICSATENLWVTVYYGVPVWKEATTTLFCASDAKAYDTEVHNVWATHACVPTDPNPQEVVLGNVTENFNMWKNNMVEQMHEDIVSLWDQSLQPCVRLTPLCVTLNCTDYVKNVTNATSTNATSSEGGEMKNCSFNVTTNMRDKKQKEYALFYNLDIVQIDNDNANNSYRLISCNTSVITQACPKVSFEPIPIHYCAPAGFAILRCNDKKFNGIGPCTNVSTVQCTHGIRPVVSTQLLLNGSLAEEEVVIRSKNFTNNANIIIVQLNDSVEINCTRPNNNTRKSIPIGPGRAFYTTGEIIGDIRQAHCNISKVKWNDTLQQIVKKLREQFKNKTIVFTHSSGGDPEIVMHSFNCGGEFFYCNTTQLFNSTWNNTGNDTKGSDNTDTITLPCRIKQIINMWQEVGKAMYAPPIRGQIRCSSNITGLILTRDGGNNNDTNNDTEVFRPGGGDMRDNWRSELYKYKVVKIEPLGVAPTKAKRRVVQREKRAVGIGALFLGFLGAAGSTMGAASMTLTVQARQLLSGIVQQQNNLLKAIEAQQHLLQLTVWGIKQLQARVLAVERYLKDQQLLGIWGCSGKLICTTAVPWNASWSNKSLNEIWDNMTWMQWEKEIDNYTSLIYTLLEQSQNQQEKNEQELLELDKWASLWNWFNITNWLWYIKIFIMIVGGLVGLRIVFTVLSIVNRVRQGYSPLSFQTRRPVPRGPDRPEGIEEEGGDRDRDRSSRLVDGFLALIWEDLRSLCLFGYHRLRDLLLIVTRIVELLGRRGWELLKYWWNLLQYWSQELKSSAVSLPNATAIAVTEGTDRIIEGLQRAFRAILNIPTRIRQGLERALL</sequence>
<comment type="miscellaneous">
    <text evidence="33">HIV-1 lineages are divided in three main groups, M (for Major), O (for Outlier), and N (for New, or Non-M, Non-O). The vast majority of strains found worldwide belong to the group M. Group O seems to be endemic to and largely confined to Cameroon and neighboring countries in West Central Africa, where these viruses represent a small minority of HIV-1 strains. The group N is represented by a limited number of isolates from Cameroonian persons. The group M is further subdivided in 9 clades or subtypes (A to D, F to H, J and K).</text>
</comment>
<dbReference type="GO" id="GO:0055036">
    <property type="term" value="C:virion membrane"/>
    <property type="evidence" value="ECO:0007669"/>
    <property type="project" value="UniProtKB-SubCell"/>
</dbReference>
<feature type="topological domain" description="Cytoplasmic" evidence="33">
    <location>
        <begin position="703"/>
        <end position="853"/>
    </location>
</feature>
<feature type="disulfide bond" evidence="33">
    <location>
        <begin position="595"/>
        <end position="601"/>
    </location>
</feature>
<dbReference type="GO" id="GO:0019082">
    <property type="term" value="P:viral protein processing"/>
    <property type="evidence" value="ECO:0007669"/>
    <property type="project" value="UniProtKB-UniRule"/>
</dbReference>
<evidence type="ECO:0000256" key="34">
    <source>
        <dbReference type="RuleBase" id="RU363095"/>
    </source>
</evidence>
<dbReference type="InterPro" id="IPR000777">
    <property type="entry name" value="HIV1_Gp120"/>
</dbReference>
<dbReference type="GO" id="GO:0052031">
    <property type="term" value="P:symbiont-mediated perturbation of host defense response"/>
    <property type="evidence" value="ECO:0007669"/>
    <property type="project" value="UniProtKB-UniRule"/>
</dbReference>
<comment type="subunit">
    <text evidence="33">The mature envelope protein (Env) consists of a homotrimer of non-covalently associated gp120-gp41 heterodimers. The resulting complex protrudes from the virus surface as a spike. There seems to be as few as 10 spikes on the average virion. Surface protein gp120 interacts with host CD4, CCR5 and CXCR4. Gp120 also interacts with the C-type lectins CD209/DC-SIGN and CLEC4M/DC-SIGNR (collectively referred to as DC-SIGN(R)). Gp120 and gp41 interact with GalCer. Gp120 interacts with host ITGA4/ITGB7 complex; on CD4+ T-cells, this interaction results in rapid activation of integrin ITGAL/LFA-1, which facilitates efficient cell-to-cell spreading of HIV-1. Gp120 interacts with cell-associated heparan sulfate; this interaction increases virus infectivity on permissive cells and may be involved in infection of CD4- cells.</text>
</comment>
<feature type="region of interest" description="CD4-binding loop" evidence="33">
    <location>
        <begin position="361"/>
        <end position="371"/>
    </location>
</feature>
<comment type="function">
    <text evidence="33">Transmembrane protein gp41: Acts as a class I viral fusion protein. Under the current model, the protein has at least 3 conformational states: pre-fusion native state, pre-hairpin intermediate state, and post-fusion hairpin state. During fusion of viral and target intracellular membranes, the coiled coil regions (heptad repeats) assume a trimer-of-hairpins structure, positioning the fusion peptide in close proximity to the C-terminal region of the ectodomain. The formation of this structure appears to drive apposition and subsequent fusion of viral and target cell membranes. Complete fusion occurs in host cell endosomes and is dynamin-dependent, however some lipid transfer might occur at the plasma membrane. The virus undergoes clathrin-dependent internalization long before endosomal fusion, thus minimizing the surface exposure of conserved viral epitopes during fusion and reducing the efficacy of inhibitors targeting these epitopes. Membranes fusion leads to delivery of the nucleocapsid into the cytoplasm.</text>
</comment>
<evidence type="ECO:0000256" key="35">
    <source>
        <dbReference type="SAM" id="MobiDB-lite"/>
    </source>
</evidence>
<comment type="subcellular location">
    <molecule>Transmembrane protein gp41</molecule>
    <subcellularLocation>
        <location evidence="33">Virion membrane</location>
        <topology evidence="33">Single-pass type I membrane protein</topology>
    </subcellularLocation>
    <subcellularLocation>
        <location evidence="33">Host cell membrane</location>
        <topology evidence="33">Single-pass type I membrane protein</topology>
    </subcellularLocation>
    <subcellularLocation>
        <location evidence="33">Host endosome membrane</location>
        <topology evidence="33">Single-pass type I membrane protein</topology>
    </subcellularLocation>
    <text evidence="33">It is probably concentrated at the site of budding and incorporated into the virions possibly by contacts between the cytoplasmic tail of Env and the N-terminus of Gag.</text>
</comment>
<dbReference type="FunFam" id="2.170.40.20:FF:000003">
    <property type="entry name" value="Envelope glycoprotein gp160"/>
    <property type="match status" value="1"/>
</dbReference>
<organismHost>
    <name type="scientific">Homo sapiens</name>
    <name type="common">Human</name>
    <dbReference type="NCBI Taxonomy" id="9606"/>
</organismHost>
<dbReference type="FunFam" id="1.20.5.490:FF:000001">
    <property type="entry name" value="Envelope glycoprotein gp160"/>
    <property type="match status" value="1"/>
</dbReference>
<dbReference type="CDD" id="cd09909">
    <property type="entry name" value="HIV-1-like_HR1-HR2"/>
    <property type="match status" value="1"/>
</dbReference>
<dbReference type="GO" id="GO:0044175">
    <property type="term" value="C:host cell endosome membrane"/>
    <property type="evidence" value="ECO:0007669"/>
    <property type="project" value="UniProtKB-SubCell"/>
</dbReference>
<feature type="transmembrane region" description="Helical" evidence="34">
    <location>
        <begin position="675"/>
        <end position="702"/>
    </location>
</feature>
<dbReference type="GO" id="GO:1903911">
    <property type="term" value="P:positive regulation of receptor clustering"/>
    <property type="evidence" value="ECO:0007669"/>
    <property type="project" value="UniProtKB-UniRule"/>
</dbReference>
<evidence type="ECO:0000256" key="12">
    <source>
        <dbReference type="ARBA" id="ARBA00022595"/>
    </source>
</evidence>
<evidence type="ECO:0000256" key="33">
    <source>
        <dbReference type="HAMAP-Rule" id="MF_04083"/>
    </source>
</evidence>
<feature type="region of interest" description="Fusion peptide" evidence="33">
    <location>
        <begin position="509"/>
        <end position="529"/>
    </location>
</feature>
<feature type="region of interest" description="V1" evidence="33">
    <location>
        <begin position="128"/>
        <end position="153"/>
    </location>
</feature>
<comment type="subcellular location">
    <subcellularLocation>
        <location evidence="3">Host cell membrane</location>
        <topology evidence="3">Peripheral membrane protein</topology>
    </subcellularLocation>
    <subcellularLocation>
        <location evidence="1">Host cell membrane</location>
        <topology evidence="1">Single-pass type I membrane protein</topology>
    </subcellularLocation>
    <subcellularLocation>
        <location evidence="2">Host endosome membrane</location>
        <topology evidence="2">Peripheral membrane protein</topology>
    </subcellularLocation>
    <subcellularLocation>
        <location evidence="5">Host endosome membrane</location>
        <topology evidence="5">Single-pass type I membrane protein</topology>
    </subcellularLocation>
    <subcellularLocation>
        <location evidence="6">Virion membrane</location>
        <topology evidence="6">Peripheral membrane protein</topology>
    </subcellularLocation>
    <subcellularLocation>
        <location evidence="4">Virion membrane</location>
        <topology evidence="4">Single-pass type I membrane protein</topology>
    </subcellularLocation>
</comment>
<feature type="chain" id="PRO_5042645904" description="Envelope glycoprotein gp160" evidence="33">
    <location>
        <begin position="30"/>
        <end position="853"/>
    </location>
</feature>
<comment type="domain">
    <text evidence="33">The YXXL motif is involved in determining the exact site of viral release at the surface of infected mononuclear cells and promotes endocytosis. YXXL and di-leucine endocytosis motifs interact directly or indirectly with the clathrin adapter complexes, opperate independently, and their activities are not additive.</text>
</comment>
<evidence type="ECO:0000256" key="2">
    <source>
        <dbReference type="ARBA" id="ARBA00004433"/>
    </source>
</evidence>
<evidence type="ECO:0000256" key="29">
    <source>
        <dbReference type="ARBA" id="ARBA00023280"/>
    </source>
</evidence>
<comment type="subcellular location">
    <molecule>Surface protein gp120</molecule>
    <subcellularLocation>
        <location evidence="33">Virion membrane</location>
        <topology evidence="33">Peripheral membrane protein</topology>
    </subcellularLocation>
    <subcellularLocation>
        <location evidence="33">Host cell membrane</location>
        <topology evidence="33">Peripheral membrane protein</topology>
    </subcellularLocation>
    <subcellularLocation>
        <location evidence="33">Host endosome membrane</location>
        <topology evidence="33">Single-pass type I membrane protein</topology>
    </subcellularLocation>
    <text evidence="33">The surface protein is not anchored to the viral envelope, but associates with the extravirion surface through its binding to TM. It is probably concentrated at the site of budding and incorporated into the virions possibly by contacts between the cytoplasmic tail of Env and the N-terminus of Gag.</text>
</comment>
<comment type="similarity">
    <text evidence="33">Belongs to the HIV-1 env protein family.</text>
</comment>
<dbReference type="GO" id="GO:0016020">
    <property type="term" value="C:membrane"/>
    <property type="evidence" value="ECO:0007669"/>
    <property type="project" value="UniProtKB-UniRule"/>
</dbReference>
<feature type="short sequence motif" description="YXXL motif; contains endocytosis signal" evidence="33">
    <location>
        <begin position="709"/>
        <end position="712"/>
    </location>
</feature>
<protein>
    <recommendedName>
        <fullName evidence="33">Envelope glycoprotein gp160</fullName>
    </recommendedName>
    <alternativeName>
        <fullName evidence="33">Env polyprotein</fullName>
    </alternativeName>
    <component>
        <recommendedName>
            <fullName evidence="33">Surface protein gp120</fullName>
            <shortName evidence="33">SU</shortName>
        </recommendedName>
        <alternativeName>
            <fullName evidence="33">Glycoprotein 120</fullName>
            <shortName evidence="33">gp120</shortName>
        </alternativeName>
    </component>
    <component>
        <recommendedName>
            <fullName evidence="33">Transmembrane protein gp41</fullName>
            <shortName evidence="33">TM</shortName>
        </recommendedName>
        <alternativeName>
            <fullName evidence="33">Glycoprotein 41</fullName>
            <shortName evidence="33">gp41</shortName>
        </alternativeName>
    </component>
</protein>
<keyword evidence="10 33" id="KW-1165">Clathrin-mediated endocytosis of virus by host</keyword>
<evidence type="ECO:0000256" key="23">
    <source>
        <dbReference type="ARBA" id="ARBA00023046"/>
    </source>
</evidence>
<evidence type="ECO:0000256" key="32">
    <source>
        <dbReference type="ARBA" id="ARBA00062028"/>
    </source>
</evidence>
<name>Q7SIK0_HV1</name>
<dbReference type="Gene3D" id="1.10.287.210">
    <property type="match status" value="1"/>
</dbReference>
<dbReference type="HAMAP" id="MF_04083">
    <property type="entry name" value="HIV_ENV"/>
    <property type="match status" value="1"/>
</dbReference>
<evidence type="ECO:0000259" key="36">
    <source>
        <dbReference type="Pfam" id="PF00516"/>
    </source>
</evidence>
<evidence type="ECO:0000256" key="8">
    <source>
        <dbReference type="ARBA" id="ARBA00022510"/>
    </source>
</evidence>
<keyword evidence="14 33" id="KW-0812">Transmembrane</keyword>
<keyword evidence="25 33" id="KW-0472">Membrane</keyword>
<keyword evidence="9 33" id="KW-1032">Host cell membrane</keyword>
<evidence type="ECO:0000256" key="19">
    <source>
        <dbReference type="ARBA" id="ARBA00022870"/>
    </source>
</evidence>
<keyword evidence="30 33" id="KW-0449">Lipoprotein</keyword>
<dbReference type="InterPro" id="IPR000328">
    <property type="entry name" value="GP41-like"/>
</dbReference>
<evidence type="ECO:0000256" key="18">
    <source>
        <dbReference type="ARBA" id="ARBA00022844"/>
    </source>
</evidence>
<keyword evidence="28 33" id="KW-0325">Glycoprotein</keyword>
<evidence type="ECO:0000256" key="25">
    <source>
        <dbReference type="ARBA" id="ARBA00023136"/>
    </source>
</evidence>
<evidence type="ECO:0000256" key="26">
    <source>
        <dbReference type="ARBA" id="ARBA00023139"/>
    </source>
</evidence>
<evidence type="ECO:0000256" key="10">
    <source>
        <dbReference type="ARBA" id="ARBA00022570"/>
    </source>
</evidence>
<dbReference type="FunFam" id="2.170.40.20:FF:000001">
    <property type="entry name" value="Envelope glycoprotein gp160"/>
    <property type="match status" value="1"/>
</dbReference>
<keyword evidence="22 33" id="KW-1133">Transmembrane helix</keyword>
<evidence type="ECO:0000256" key="20">
    <source>
        <dbReference type="ARBA" id="ARBA00022879"/>
    </source>
</evidence>
<dbReference type="GO" id="GO:0019062">
    <property type="term" value="P:virion attachment to host cell"/>
    <property type="evidence" value="ECO:0007669"/>
    <property type="project" value="UniProtKB-UniRule"/>
</dbReference>
<evidence type="ECO:0000256" key="3">
    <source>
        <dbReference type="ARBA" id="ARBA00004505"/>
    </source>
</evidence>
<dbReference type="FunFam" id="1.10.287.210:FF:000001">
    <property type="entry name" value="Envelope glycoprotein gp160"/>
    <property type="match status" value="1"/>
</dbReference>
<keyword evidence="7 33" id="KW-1168">Fusion of virus membrane with host membrane</keyword>
<evidence type="ECO:0000256" key="11">
    <source>
        <dbReference type="ARBA" id="ARBA00022581"/>
    </source>
</evidence>
<feature type="disulfide bond" evidence="33">
    <location>
        <begin position="227"/>
        <end position="238"/>
    </location>
</feature>
<keyword evidence="20 33" id="KW-0261">Viral envelope protein</keyword>
<keyword evidence="26 33" id="KW-0564">Palmitate</keyword>
<comment type="domain">
    <text evidence="33">The membrane proximal external region (MPER) present in gp41 is a tryptophan-rich region recognized by the antibodies 2F5, Z13, and 4E10. MPER seems to play a role in fusion.</text>
</comment>
<feature type="transmembrane region" description="Helical" evidence="34">
    <location>
        <begin position="12"/>
        <end position="33"/>
    </location>
</feature>
<evidence type="ECO:0000256" key="30">
    <source>
        <dbReference type="ARBA" id="ARBA00023288"/>
    </source>
</evidence>
<keyword evidence="24 33" id="KW-0175">Coiled coil</keyword>
<comment type="domain">
    <text evidence="33 34">The 17 amino acids long immunosuppressive region is present in many retroviral envelope proteins. Synthetic peptides derived from this relatively conserved sequence inhibit immune function in vitro and in vivo.</text>
</comment>
<evidence type="ECO:0000256" key="17">
    <source>
        <dbReference type="ARBA" id="ARBA00022804"/>
    </source>
</evidence>